<sequence length="251" mass="26854">MASPLLRVCGLPALPSRLFSSSPAPLYGSVPLSAALVSPFLAPLLASAPPPSTAVALRAVSLSHRRLGSSERPSVFASFAATRVAASGTRTQRLSDHFVYHKTLEKSPATRTLPTPSPSAASAPPALSLFRRLQHALFLSVLTRRKSSALARIAWRLFFSRAPERLLAAKRMASEADGRGFTAFSQLEAAKKARKKSETKILSVALGCGAVTLSVAGLLYVVATWYQEPLIRVGVHYRDREKPGEPTTIVA</sequence>
<keyword evidence="1" id="KW-0472">Membrane</keyword>
<dbReference type="eggNOG" id="ENOG502R0AA">
    <property type="taxonomic scope" value="Eukaryota"/>
</dbReference>
<reference evidence="3" key="4">
    <citation type="journal article" date="2015" name="PLoS ONE">
        <title>Comprehensive Evaluation of Toxoplasma gondii VEG and Neospora caninum LIV Genomes with Tachyzoite Stage Transcriptome and Proteome Defines Novel Transcript Features.</title>
        <authorList>
            <person name="Ramaprasad A."/>
            <person name="Mourier T."/>
            <person name="Naeem R."/>
            <person name="Malas T.B."/>
            <person name="Moussa E."/>
            <person name="Panigrahi A."/>
            <person name="Vermont S.J."/>
            <person name="Otto T.D."/>
            <person name="Wastling J."/>
            <person name="Pain A."/>
        </authorList>
    </citation>
    <scope>NUCLEOTIDE SEQUENCE</scope>
    <source>
        <strain evidence="3">Liverpool</strain>
    </source>
</reference>
<dbReference type="Proteomes" id="UP000007494">
    <property type="component" value="Chromosome Ia"/>
</dbReference>
<evidence type="ECO:0000313" key="4">
    <source>
        <dbReference type="Proteomes" id="UP000007494"/>
    </source>
</evidence>
<accession>F0V746</accession>
<dbReference type="InParanoid" id="F0V746"/>
<evidence type="ECO:0000313" key="3">
    <source>
        <dbReference type="EMBL" id="CEL64116.1"/>
    </source>
</evidence>
<reference evidence="2" key="1">
    <citation type="submission" date="2011-02" db="EMBL/GenBank/DDBJ databases">
        <authorList>
            <person name="Aslett M."/>
        </authorList>
    </citation>
    <scope>NUCLEOTIDE SEQUENCE</scope>
    <source>
        <strain evidence="2">Liverpool</strain>
    </source>
</reference>
<proteinExistence type="predicted"/>
<dbReference type="RefSeq" id="XP_003879572.1">
    <property type="nucleotide sequence ID" value="XM_003879523.1"/>
</dbReference>
<name>F0V746_NEOCL</name>
<dbReference type="EMBL" id="FR823380">
    <property type="protein sequence ID" value="CBZ49537.1"/>
    <property type="molecule type" value="Genomic_DNA"/>
</dbReference>
<dbReference type="AlphaFoldDB" id="F0V746"/>
<protein>
    <recommendedName>
        <fullName evidence="5">Transmembrane protein</fullName>
    </recommendedName>
</protein>
<keyword evidence="1" id="KW-1133">Transmembrane helix</keyword>
<keyword evidence="4" id="KW-1185">Reference proteome</keyword>
<dbReference type="VEuPathDB" id="ToxoDB:NCLIV_000350"/>
<dbReference type="OMA" id="ATWYEEP"/>
<evidence type="ECO:0000313" key="2">
    <source>
        <dbReference type="EMBL" id="CBZ49537.1"/>
    </source>
</evidence>
<reference evidence="4" key="3">
    <citation type="journal article" date="2012" name="PLoS Pathog.">
        <title>Comparative genomics of the apicomplexan parasites Toxoplasma gondii and Neospora caninum: Coccidia differing in host range and transmission strategy.</title>
        <authorList>
            <person name="Reid A.J."/>
            <person name="Vermont S.J."/>
            <person name="Cotton J.A."/>
            <person name="Harris D."/>
            <person name="Hill-Cawthorne G.A."/>
            <person name="Konen-Waisman S."/>
            <person name="Latham S.M."/>
            <person name="Mourier T."/>
            <person name="Norton R."/>
            <person name="Quail M.A."/>
            <person name="Sanders M."/>
            <person name="Shanmugam D."/>
            <person name="Sohal A."/>
            <person name="Wasmuth J.D."/>
            <person name="Brunk B."/>
            <person name="Grigg M.E."/>
            <person name="Howard J.C."/>
            <person name="Parkinson J."/>
            <person name="Roos D.S."/>
            <person name="Trees A.J."/>
            <person name="Berriman M."/>
            <person name="Pain A."/>
            <person name="Wastling J.M."/>
        </authorList>
    </citation>
    <scope>NUCLEOTIDE SEQUENCE [LARGE SCALE GENOMIC DNA]</scope>
    <source>
        <strain evidence="4">Liverpool</strain>
    </source>
</reference>
<keyword evidence="1" id="KW-0812">Transmembrane</keyword>
<dbReference type="GeneID" id="13445774"/>
<dbReference type="OrthoDB" id="332879at2759"/>
<feature type="transmembrane region" description="Helical" evidence="1">
    <location>
        <begin position="201"/>
        <end position="223"/>
    </location>
</feature>
<organism evidence="2 4">
    <name type="scientific">Neospora caninum (strain Liverpool)</name>
    <dbReference type="NCBI Taxonomy" id="572307"/>
    <lineage>
        <taxon>Eukaryota</taxon>
        <taxon>Sar</taxon>
        <taxon>Alveolata</taxon>
        <taxon>Apicomplexa</taxon>
        <taxon>Conoidasida</taxon>
        <taxon>Coccidia</taxon>
        <taxon>Eucoccidiorida</taxon>
        <taxon>Eimeriorina</taxon>
        <taxon>Sarcocystidae</taxon>
        <taxon>Neospora</taxon>
    </lineage>
</organism>
<reference evidence="2" key="2">
    <citation type="submission" date="2011-03" db="EMBL/GenBank/DDBJ databases">
        <title>Comparative genomics and transcriptomics of Neospora caninum and Toxoplasma gondii.</title>
        <authorList>
            <person name="Reid A.J."/>
            <person name="Sohal A."/>
            <person name="Harris D."/>
            <person name="Quail M."/>
            <person name="Sanders M."/>
            <person name="Berriman M."/>
            <person name="Wastling J.M."/>
            <person name="Pain A."/>
        </authorList>
    </citation>
    <scope>NUCLEOTIDE SEQUENCE</scope>
    <source>
        <strain evidence="2">Liverpool</strain>
    </source>
</reference>
<dbReference type="EMBL" id="LN714474">
    <property type="protein sequence ID" value="CEL64116.1"/>
    <property type="molecule type" value="Genomic_DNA"/>
</dbReference>
<evidence type="ECO:0000256" key="1">
    <source>
        <dbReference type="SAM" id="Phobius"/>
    </source>
</evidence>
<evidence type="ECO:0008006" key="5">
    <source>
        <dbReference type="Google" id="ProtNLM"/>
    </source>
</evidence>
<gene>
    <name evidence="3" type="ORF">BN1204_000350</name>
    <name evidence="2" type="ORF">NCLIV_000350</name>
</gene>